<proteinExistence type="predicted"/>
<accession>A0ABS5ZEA2</accession>
<dbReference type="InterPro" id="IPR014922">
    <property type="entry name" value="YdhG-like"/>
</dbReference>
<dbReference type="SUPFAM" id="SSF159888">
    <property type="entry name" value="YdhG-like"/>
    <property type="match status" value="1"/>
</dbReference>
<evidence type="ECO:0000313" key="3">
    <source>
        <dbReference type="Proteomes" id="UP000690515"/>
    </source>
</evidence>
<keyword evidence="3" id="KW-1185">Reference proteome</keyword>
<comment type="caution">
    <text evidence="2">The sequence shown here is derived from an EMBL/GenBank/DDBJ whole genome shotgun (WGS) entry which is preliminary data.</text>
</comment>
<reference evidence="2 3" key="1">
    <citation type="submission" date="2021-04" db="EMBL/GenBank/DDBJ databases">
        <authorList>
            <person name="Pira H."/>
            <person name="Risdian C."/>
            <person name="Wink J."/>
        </authorList>
    </citation>
    <scope>NUCLEOTIDE SEQUENCE [LARGE SCALE GENOMIC DNA]</scope>
    <source>
        <strain evidence="2 3">WH53</strain>
    </source>
</reference>
<dbReference type="Pfam" id="PF08818">
    <property type="entry name" value="DUF1801"/>
    <property type="match status" value="1"/>
</dbReference>
<evidence type="ECO:0000259" key="1">
    <source>
        <dbReference type="Pfam" id="PF08818"/>
    </source>
</evidence>
<evidence type="ECO:0000313" key="2">
    <source>
        <dbReference type="EMBL" id="MBU2712068.1"/>
    </source>
</evidence>
<organism evidence="2 3">
    <name type="scientific">Zooshikella harenae</name>
    <dbReference type="NCBI Taxonomy" id="2827238"/>
    <lineage>
        <taxon>Bacteria</taxon>
        <taxon>Pseudomonadati</taxon>
        <taxon>Pseudomonadota</taxon>
        <taxon>Gammaproteobacteria</taxon>
        <taxon>Oceanospirillales</taxon>
        <taxon>Zooshikellaceae</taxon>
        <taxon>Zooshikella</taxon>
    </lineage>
</organism>
<feature type="domain" description="YdhG-like" evidence="1">
    <location>
        <begin position="21"/>
        <end position="125"/>
    </location>
</feature>
<name>A0ABS5ZEA2_9GAMM</name>
<dbReference type="EMBL" id="JAGSOY010000030">
    <property type="protein sequence ID" value="MBU2712068.1"/>
    <property type="molecule type" value="Genomic_DNA"/>
</dbReference>
<sequence>MNKIINTQVAEKFESYPPDIRQKLLELRALILETAYEIDKALVLDESLKWGEPSYTIKGGSTIRIDWKEKSPDYCGVYFNCKTTLVSTFKVLYQDIFHFEGNRAIMLNIKDSVPVEPLKHCISMALRYHRIKHLPMLGG</sequence>
<dbReference type="RefSeq" id="WP_215820286.1">
    <property type="nucleotide sequence ID" value="NZ_JAGSOY010000030.1"/>
</dbReference>
<gene>
    <name evidence="2" type="ORF">KCG35_13435</name>
</gene>
<dbReference type="Proteomes" id="UP000690515">
    <property type="component" value="Unassembled WGS sequence"/>
</dbReference>
<protein>
    <submittedName>
        <fullName evidence="2">DUF1801 domain-containing protein</fullName>
    </submittedName>
</protein>